<evidence type="ECO:0000259" key="4">
    <source>
        <dbReference type="Pfam" id="PF01847"/>
    </source>
</evidence>
<dbReference type="Proteomes" id="UP000705379">
    <property type="component" value="Unassembled WGS sequence"/>
</dbReference>
<feature type="signal peptide" evidence="3">
    <location>
        <begin position="1"/>
        <end position="30"/>
    </location>
</feature>
<dbReference type="InterPro" id="IPR024053">
    <property type="entry name" value="VHL_beta_dom"/>
</dbReference>
<feature type="region of interest" description="Disordered" evidence="2">
    <location>
        <begin position="194"/>
        <end position="218"/>
    </location>
</feature>
<organism evidence="5 6">
    <name type="scientific">Roseibium polysiphoniae</name>
    <dbReference type="NCBI Taxonomy" id="2571221"/>
    <lineage>
        <taxon>Bacteria</taxon>
        <taxon>Pseudomonadati</taxon>
        <taxon>Pseudomonadota</taxon>
        <taxon>Alphaproteobacteria</taxon>
        <taxon>Hyphomicrobiales</taxon>
        <taxon>Stappiaceae</taxon>
        <taxon>Roseibium</taxon>
    </lineage>
</organism>
<protein>
    <recommendedName>
        <fullName evidence="4">von Hippel-Lindau disease tumour suppressor beta domain-containing protein</fullName>
    </recommendedName>
</protein>
<dbReference type="Pfam" id="PF01847">
    <property type="entry name" value="VHL"/>
    <property type="match status" value="1"/>
</dbReference>
<accession>A0A944CEN7</accession>
<keyword evidence="3" id="KW-0732">Signal</keyword>
<evidence type="ECO:0000256" key="2">
    <source>
        <dbReference type="SAM" id="MobiDB-lite"/>
    </source>
</evidence>
<feature type="chain" id="PRO_5037060012" description="von Hippel-Lindau disease tumour suppressor beta domain-containing protein" evidence="3">
    <location>
        <begin position="31"/>
        <end position="601"/>
    </location>
</feature>
<dbReference type="CDD" id="cd05468">
    <property type="entry name" value="pVHL"/>
    <property type="match status" value="1"/>
</dbReference>
<dbReference type="SUPFAM" id="SSF49468">
    <property type="entry name" value="VHL"/>
    <property type="match status" value="1"/>
</dbReference>
<evidence type="ECO:0000313" key="5">
    <source>
        <dbReference type="EMBL" id="MBS8261674.1"/>
    </source>
</evidence>
<feature type="compositionally biased region" description="Polar residues" evidence="2">
    <location>
        <begin position="204"/>
        <end position="218"/>
    </location>
</feature>
<comment type="caution">
    <text evidence="5">The sequence shown here is derived from an EMBL/GenBank/DDBJ whole genome shotgun (WGS) entry which is preliminary data.</text>
</comment>
<evidence type="ECO:0000313" key="6">
    <source>
        <dbReference type="Proteomes" id="UP000705379"/>
    </source>
</evidence>
<feature type="compositionally biased region" description="Low complexity" evidence="2">
    <location>
        <begin position="130"/>
        <end position="144"/>
    </location>
</feature>
<dbReference type="InterPro" id="IPR036208">
    <property type="entry name" value="VHL_sf"/>
</dbReference>
<name>A0A944CEN7_9HYPH</name>
<dbReference type="Gene3D" id="2.60.40.780">
    <property type="entry name" value="von Hippel-Lindau disease tumour suppressor, beta domain"/>
    <property type="match status" value="1"/>
</dbReference>
<gene>
    <name evidence="5" type="ORF">DYI23_15715</name>
</gene>
<feature type="compositionally biased region" description="Polar residues" evidence="2">
    <location>
        <begin position="145"/>
        <end position="158"/>
    </location>
</feature>
<feature type="region of interest" description="Disordered" evidence="2">
    <location>
        <begin position="123"/>
        <end position="158"/>
    </location>
</feature>
<dbReference type="EMBL" id="QTKU01000004">
    <property type="protein sequence ID" value="MBS8261674.1"/>
    <property type="molecule type" value="Genomic_DNA"/>
</dbReference>
<dbReference type="InterPro" id="IPR022772">
    <property type="entry name" value="VHL_tumour_suppress_b/a_dom"/>
</dbReference>
<dbReference type="AlphaFoldDB" id="A0A944CEN7"/>
<comment type="similarity">
    <text evidence="1">Belongs to the VHL family.</text>
</comment>
<sequence length="601" mass="62083">MPLSAIGPSRPFLTGLAGTLLLVATSTAFAQTAPETIRINVEPAKPGIRSVTIDRKYRPIISRDDAGVVIDTLGSAAELPPCDVELEVTLENSRVLHRSADICSGGTLVVDVTNDGKPGKARVIGGTSGTVSAPVAPSAPSATTITEQATPSSGGLQPVTTEQPAIVTPETDQATSEPDSLLKPLEQVEIDGGSDLSGIGGETAPSSDTFGTPSVDQSGITISASDARVWTAQTGSGGGTRTDLTHGVPETDDIDFRAACRTQSGQATIVFSQTSSATAEGVTQPVQIVAGDFSATYTAIGGSTSNQYGQSFPQIALPMTDPLWQALIAQSELTVQVQGTPAYAVSLKGSAQPVRLFVATCSEPQRILGEGGLPGQGGTPVAAGSDVSCRELGRVRSLDGNRPGQIVFRNTSRDAVDVHWIDYNGGERVYARLQPGQILEQQTYVSHAWMVRSAGGQCLGIYVSRTPYREVVISGGSTAPSQPSQPLGAPQEPFLPAGPVPPGSVGAGPGPSFDNRTSATLSANGRVADYLCTAGVDLQVSFSADGSTATVAEMGQGVVTLPRQGGPSSFNYASQGYILRGQIQNATWSRPGIRDVFCAMR</sequence>
<feature type="region of interest" description="Disordered" evidence="2">
    <location>
        <begin position="474"/>
        <end position="516"/>
    </location>
</feature>
<dbReference type="InterPro" id="IPR037140">
    <property type="entry name" value="VHL_beta_dom_sf"/>
</dbReference>
<evidence type="ECO:0000256" key="1">
    <source>
        <dbReference type="ARBA" id="ARBA00010057"/>
    </source>
</evidence>
<reference evidence="5" key="2">
    <citation type="journal article" date="2021" name="Microorganisms">
        <title>Bacterial Dimethylsulfoniopropionate Biosynthesis in the East China Sea.</title>
        <authorList>
            <person name="Liu J."/>
            <person name="Zhang Y."/>
            <person name="Liu J."/>
            <person name="Zhong H."/>
            <person name="Williams B.T."/>
            <person name="Zheng Y."/>
            <person name="Curson A.R.J."/>
            <person name="Sun C."/>
            <person name="Sun H."/>
            <person name="Song D."/>
            <person name="Wagner Mackenzie B."/>
            <person name="Bermejo Martinez A."/>
            <person name="Todd J.D."/>
            <person name="Zhang X.H."/>
        </authorList>
    </citation>
    <scope>NUCLEOTIDE SEQUENCE</scope>
    <source>
        <strain evidence="5">AESS21</strain>
    </source>
</reference>
<proteinExistence type="inferred from homology"/>
<feature type="domain" description="von Hippel-Lindau disease tumour suppressor beta" evidence="4">
    <location>
        <begin position="395"/>
        <end position="456"/>
    </location>
</feature>
<evidence type="ECO:0000256" key="3">
    <source>
        <dbReference type="SAM" id="SignalP"/>
    </source>
</evidence>
<feature type="compositionally biased region" description="Polar residues" evidence="2">
    <location>
        <begin position="475"/>
        <end position="485"/>
    </location>
</feature>
<reference evidence="5" key="1">
    <citation type="submission" date="2018-08" db="EMBL/GenBank/DDBJ databases">
        <authorList>
            <person name="Jin W."/>
            <person name="Wang H."/>
            <person name="Yang Y."/>
            <person name="Li M."/>
            <person name="Liu J."/>
        </authorList>
    </citation>
    <scope>NUCLEOTIDE SEQUENCE</scope>
    <source>
        <strain evidence="5">AESS21</strain>
    </source>
</reference>
<dbReference type="RefSeq" id="WP_213217061.1">
    <property type="nucleotide sequence ID" value="NZ_QTKU01000004.1"/>
</dbReference>